<protein>
    <recommendedName>
        <fullName evidence="1">Large polyvalent protein-associated domain-containing protein</fullName>
    </recommendedName>
</protein>
<evidence type="ECO:0000259" key="1">
    <source>
        <dbReference type="Pfam" id="PF18798"/>
    </source>
</evidence>
<dbReference type="InterPro" id="IPR040824">
    <property type="entry name" value="LPD3"/>
</dbReference>
<keyword evidence="3" id="KW-1185">Reference proteome</keyword>
<dbReference type="EMBL" id="JBECZB010000001">
    <property type="protein sequence ID" value="MEQ3509744.1"/>
    <property type="molecule type" value="Genomic_DNA"/>
</dbReference>
<dbReference type="RefSeq" id="WP_349271928.1">
    <property type="nucleotide sequence ID" value="NZ_JBECZB010000001.1"/>
</dbReference>
<proteinExistence type="predicted"/>
<comment type="caution">
    <text evidence="2">The sequence shown here is derived from an EMBL/GenBank/DDBJ whole genome shotgun (WGS) entry which is preliminary data.</text>
</comment>
<sequence>MNEYRAEAILRRAQNLLILHRAYKLLAMDTEWDESKHPRAENGRFGSGGGKVGAGEKTAKLAAVSVSGSELGSFTETKELRKAAMQYARDNFVGKSYRNASSGHDIQVTWQGIKHATSGANPAELALIAKLDKVLGTADYVGAVQDRKGRQDILAAHKYQTVVDINGENLNVGIIVREMEDGHKHYDHFILKDQ</sequence>
<evidence type="ECO:0000313" key="3">
    <source>
        <dbReference type="Proteomes" id="UP001447151"/>
    </source>
</evidence>
<organism evidence="2 3">
    <name type="scientific">Neisseria polysaccharea</name>
    <dbReference type="NCBI Taxonomy" id="489"/>
    <lineage>
        <taxon>Bacteria</taxon>
        <taxon>Pseudomonadati</taxon>
        <taxon>Pseudomonadota</taxon>
        <taxon>Betaproteobacteria</taxon>
        <taxon>Neisseriales</taxon>
        <taxon>Neisseriaceae</taxon>
        <taxon>Neisseria</taxon>
    </lineage>
</organism>
<gene>
    <name evidence="2" type="ORF">ABM124_00085</name>
</gene>
<evidence type="ECO:0000313" key="2">
    <source>
        <dbReference type="EMBL" id="MEQ3509744.1"/>
    </source>
</evidence>
<dbReference type="Pfam" id="PF18798">
    <property type="entry name" value="LPD3"/>
    <property type="match status" value="1"/>
</dbReference>
<dbReference type="Proteomes" id="UP001447151">
    <property type="component" value="Unassembled WGS sequence"/>
</dbReference>
<name>A0ABV1JGY3_NEIPO</name>
<reference evidence="2 3" key="1">
    <citation type="submission" date="2024-05" db="EMBL/GenBank/DDBJ databases">
        <authorList>
            <person name="Matzinger S.R."/>
            <person name="Bankers L."/>
            <person name="Rossheim A."/>
            <person name="Hetherington-Rauth M.C."/>
            <person name="Smith A."/>
            <person name="Baird S."/>
            <person name="Polanco D."/>
        </authorList>
    </citation>
    <scope>NUCLEOTIDE SEQUENCE [LARGE SCALE GENOMIC DNA]</scope>
    <source>
        <strain evidence="2 3">2024CJ-00066</strain>
    </source>
</reference>
<accession>A0ABV1JGY3</accession>
<feature type="domain" description="Large polyvalent protein-associated" evidence="1">
    <location>
        <begin position="76"/>
        <end position="186"/>
    </location>
</feature>